<sequence>MRKKRYSDSISVLKKLCFSRFVTEYFGERRHDIGRRCHRAAHSYEVSRSDTLGLLRSHGTPPLGGLIELTNFMKQDLCHAC</sequence>
<organism evidence="1">
    <name type="scientific">uncultured Sphingopyxis sp</name>
    <dbReference type="NCBI Taxonomy" id="310581"/>
    <lineage>
        <taxon>Bacteria</taxon>
        <taxon>Pseudomonadati</taxon>
        <taxon>Pseudomonadota</taxon>
        <taxon>Alphaproteobacteria</taxon>
        <taxon>Sphingomonadales</taxon>
        <taxon>Sphingomonadaceae</taxon>
        <taxon>Sphingopyxis</taxon>
        <taxon>environmental samples</taxon>
    </lineage>
</organism>
<dbReference type="AlphaFoldDB" id="A0A1Y5PYE5"/>
<name>A0A1Y5PYE5_9SPHN</name>
<protein>
    <submittedName>
        <fullName evidence="1">Uncharacterized protein</fullName>
    </submittedName>
</protein>
<proteinExistence type="predicted"/>
<reference evidence="1" key="1">
    <citation type="submission" date="2016-03" db="EMBL/GenBank/DDBJ databases">
        <authorList>
            <person name="Ploux O."/>
        </authorList>
    </citation>
    <scope>NUCLEOTIDE SEQUENCE</scope>
    <source>
        <strain evidence="1">UC10</strain>
    </source>
</reference>
<dbReference type="EMBL" id="LT598653">
    <property type="protein sequence ID" value="SBV35048.1"/>
    <property type="molecule type" value="Genomic_DNA"/>
</dbReference>
<gene>
    <name evidence="1" type="ORF">SPPYR_3933</name>
</gene>
<accession>A0A1Y5PYE5</accession>
<evidence type="ECO:0000313" key="1">
    <source>
        <dbReference type="EMBL" id="SBV35048.1"/>
    </source>
</evidence>
<dbReference type="KEGG" id="sphu:SPPYR_3933"/>